<keyword evidence="4" id="KW-0963">Cytoplasm</keyword>
<sequence length="1222" mass="137151">MGEHQTYVKLSAEKLIPKSDILSLLRTYNCYHEGKNFQLRTREEDGGLILEGLLNIYWGLRRPIRLQMHDDNERFRLNRNDRSAVASAESNNNSLGRETGPARGDMGGQEEEDSPQLLRTRSDASFMRVQRRSKTHTARDLQRLRTHRFSINGHFYNHKTSVFTPAFGSVTNVRVNSSMTTAQVLNLLLHKFRVENNSEEFVLYMVHESGERTRLREGVYPLVSRVLYGPCEKISKIFITEADLGEEVTYDVAQYIKFETPVLDSFVEKLKEEEEREINKLTKKYSALRSMILHQLGGRAHTSDISVCGTSSCVCVCVNIATLHNGGILREEGASLFPQFHKQQNCCTFFPLLRVVSMAVSADPKVVVIIGCGIAGITAAHRLIKAGFHVRILEATTRSGGRLKTGMLGQKLRAEQMNPAKEMFVELLKDISQVTNQEETQWASIGHFIRSEAPKQAAERWKDKNKTTRELLLCAISTMLKVECCDGATNSMGDVDLVGYAAFKNLIGLDCTLPCGFEGLIEKLMSELPSGSVSYNQPVRCVHWNDTGSGVNAVTVECDDGERVAADHVIVTIPLGYLKKHHSTLFCPPLPANKLHSIQKLGFGTCNKIFVEFESPWWDPDCEIIYLLWEDEKDPSDQVSDISKLWIRKMASFTVLPPSERNSHVLCGWIAGHESEYMETLSGQEVRRSITELVRTFTGNPTITPRRISCSRWFHDPWTCGSYSHAAVGSSAQDLENMMEPLPLKGSQSQPLQVLFAGEATHPYHYSTVHGALLSDSIVEIGANWIHGPCKENPVFCLAQQYGLLGPEALTPENQATDVGGHPPWVPNIFSSSGRKLNPEDISPALEMFAELLNESSQFQSQGGEPWASVGQFIRSEVQRRATEKWNDIDANTRFLQWCVVSSMLKVECCVNGAHSLDEVGLGAFGLYKTLPGLDCTFPGGYEGLIRNLVSELPGGAVTYSRPVRCVHWSNSETRNDHVTIECDDGEKIAADHVIVTVPLGYLKKHHSTLFQPPLPLHKLHSVQRLGFGTNNKIYVEFDSPWWDADCEVIYLVWEDEEAIVDQVPDVQRSWIKKLFGFTVLKPTERFGHVLCGWIAGHESEYMETLSEQEVAHAVTQLVRRFTGNPTITPRRVLHSQWFHDPWTCGSYSYPGKGCSEQDLENMMEPLPARGSQSQVLFAGEATHPYYYSTVHGALLTGWREADRLISHYSAMSPCEPFKSKL</sequence>
<dbReference type="Gene3D" id="3.90.660.10">
    <property type="match status" value="1"/>
</dbReference>
<evidence type="ECO:0000256" key="7">
    <source>
        <dbReference type="ARBA" id="ARBA00023002"/>
    </source>
</evidence>
<comment type="similarity">
    <text evidence="3">Belongs to the flavin monoamine oxidase family.</text>
</comment>
<reference evidence="11 12" key="1">
    <citation type="submission" date="2017-12" db="EMBL/GenBank/DDBJ databases">
        <title>Integrating genomic resources of turbot (Scophthalmus maximus) in depth evaluation of genetic and physical mapping variation across individuals.</title>
        <authorList>
            <person name="Martinez P."/>
        </authorList>
    </citation>
    <scope>NUCLEOTIDE SEQUENCE [LARGE SCALE GENOMIC DNA]</scope>
</reference>
<dbReference type="SUPFAM" id="SSF51905">
    <property type="entry name" value="FAD/NAD(P)-binding domain"/>
    <property type="match status" value="2"/>
</dbReference>
<feature type="domain" description="SARAH" evidence="10">
    <location>
        <begin position="252"/>
        <end position="299"/>
    </location>
</feature>
<dbReference type="EMBL" id="CP026257">
    <property type="protein sequence ID" value="AWP14062.1"/>
    <property type="molecule type" value="Genomic_DNA"/>
</dbReference>
<dbReference type="CDD" id="cd17222">
    <property type="entry name" value="RA_RASSF4"/>
    <property type="match status" value="1"/>
</dbReference>
<dbReference type="STRING" id="52904.ENSSMAP00000007707"/>
<keyword evidence="7" id="KW-0560">Oxidoreductase</keyword>
<evidence type="ECO:0000256" key="6">
    <source>
        <dbReference type="ARBA" id="ARBA00022827"/>
    </source>
</evidence>
<name>A0A2U9CGR3_SCOMX</name>
<evidence type="ECO:0000256" key="2">
    <source>
        <dbReference type="ARBA" id="ARBA00004496"/>
    </source>
</evidence>
<dbReference type="Pfam" id="PF16517">
    <property type="entry name" value="Nore1-SARAH"/>
    <property type="match status" value="1"/>
</dbReference>
<dbReference type="InterPro" id="IPR000159">
    <property type="entry name" value="RA_dom"/>
</dbReference>
<evidence type="ECO:0000313" key="12">
    <source>
        <dbReference type="Proteomes" id="UP000246464"/>
    </source>
</evidence>
<dbReference type="SUPFAM" id="SSF54236">
    <property type="entry name" value="Ubiquitin-like"/>
    <property type="match status" value="1"/>
</dbReference>
<keyword evidence="12" id="KW-1185">Reference proteome</keyword>
<evidence type="ECO:0000259" key="10">
    <source>
        <dbReference type="PROSITE" id="PS50951"/>
    </source>
</evidence>
<dbReference type="InterPro" id="IPR036188">
    <property type="entry name" value="FAD/NAD-bd_sf"/>
</dbReference>
<evidence type="ECO:0000256" key="5">
    <source>
        <dbReference type="ARBA" id="ARBA00022630"/>
    </source>
</evidence>
<dbReference type="PROSITE" id="PS50200">
    <property type="entry name" value="RA"/>
    <property type="match status" value="1"/>
</dbReference>
<dbReference type="CDD" id="cd21894">
    <property type="entry name" value="SARAH_RASSF4"/>
    <property type="match status" value="1"/>
</dbReference>
<accession>A0A2U9CGR3</accession>
<dbReference type="PROSITE" id="PS50951">
    <property type="entry name" value="SARAH"/>
    <property type="match status" value="1"/>
</dbReference>
<dbReference type="InterPro" id="IPR050281">
    <property type="entry name" value="Flavin_monoamine_oxidase"/>
</dbReference>
<dbReference type="InterPro" id="IPR011524">
    <property type="entry name" value="SARAH_dom"/>
</dbReference>
<organism evidence="11 12">
    <name type="scientific">Scophthalmus maximus</name>
    <name type="common">Turbot</name>
    <name type="synonym">Psetta maxima</name>
    <dbReference type="NCBI Taxonomy" id="52904"/>
    <lineage>
        <taxon>Eukaryota</taxon>
        <taxon>Metazoa</taxon>
        <taxon>Chordata</taxon>
        <taxon>Craniata</taxon>
        <taxon>Vertebrata</taxon>
        <taxon>Euteleostomi</taxon>
        <taxon>Actinopterygii</taxon>
        <taxon>Neopterygii</taxon>
        <taxon>Teleostei</taxon>
        <taxon>Neoteleostei</taxon>
        <taxon>Acanthomorphata</taxon>
        <taxon>Carangaria</taxon>
        <taxon>Pleuronectiformes</taxon>
        <taxon>Pleuronectoidei</taxon>
        <taxon>Scophthalmidae</taxon>
        <taxon>Scophthalmus</taxon>
    </lineage>
</organism>
<keyword evidence="5" id="KW-0285">Flavoprotein</keyword>
<dbReference type="GO" id="GO:0007165">
    <property type="term" value="P:signal transduction"/>
    <property type="evidence" value="ECO:0007669"/>
    <property type="project" value="InterPro"/>
</dbReference>
<dbReference type="Pfam" id="PF00788">
    <property type="entry name" value="RA"/>
    <property type="match status" value="1"/>
</dbReference>
<dbReference type="GO" id="GO:0005737">
    <property type="term" value="C:cytoplasm"/>
    <property type="evidence" value="ECO:0007669"/>
    <property type="project" value="UniProtKB-SubCell"/>
</dbReference>
<comment type="cofactor">
    <cofactor evidence="1">
        <name>FAD</name>
        <dbReference type="ChEBI" id="CHEBI:57692"/>
    </cofactor>
</comment>
<evidence type="ECO:0000256" key="3">
    <source>
        <dbReference type="ARBA" id="ARBA00005995"/>
    </source>
</evidence>
<dbReference type="PANTHER" id="PTHR10742:SF405">
    <property type="entry name" value="PEROXISOMAL N(1)-ACETYL-SPERMINE_SPERMIDINE OXIDASE"/>
    <property type="match status" value="1"/>
</dbReference>
<dbReference type="InterPro" id="IPR002937">
    <property type="entry name" value="Amino_oxidase"/>
</dbReference>
<evidence type="ECO:0000256" key="4">
    <source>
        <dbReference type="ARBA" id="ARBA00022490"/>
    </source>
</evidence>
<gene>
    <name evidence="11" type="ORF">SMAX5B_017963</name>
</gene>
<evidence type="ECO:0000256" key="1">
    <source>
        <dbReference type="ARBA" id="ARBA00001974"/>
    </source>
</evidence>
<feature type="domain" description="Ras-associating" evidence="9">
    <location>
        <begin position="156"/>
        <end position="244"/>
    </location>
</feature>
<feature type="compositionally biased region" description="Low complexity" evidence="8">
    <location>
        <begin position="83"/>
        <end position="94"/>
    </location>
</feature>
<evidence type="ECO:0000259" key="9">
    <source>
        <dbReference type="PROSITE" id="PS50200"/>
    </source>
</evidence>
<dbReference type="GO" id="GO:0046592">
    <property type="term" value="F:polyamine oxidase activity"/>
    <property type="evidence" value="ECO:0007669"/>
    <property type="project" value="TreeGrafter"/>
</dbReference>
<dbReference type="Proteomes" id="UP000246464">
    <property type="component" value="Chromosome 15"/>
</dbReference>
<dbReference type="SUPFAM" id="SSF54373">
    <property type="entry name" value="FAD-linked reductases, C-terminal domain"/>
    <property type="match status" value="2"/>
</dbReference>
<dbReference type="Gene3D" id="3.10.20.90">
    <property type="entry name" value="Phosphatidylinositol 3-kinase Catalytic Subunit, Chain A, domain 1"/>
    <property type="match status" value="1"/>
</dbReference>
<proteinExistence type="inferred from homology"/>
<keyword evidence="6" id="KW-0274">FAD</keyword>
<dbReference type="Gene3D" id="3.50.50.60">
    <property type="entry name" value="FAD/NAD(P)-binding domain"/>
    <property type="match status" value="2"/>
</dbReference>
<dbReference type="GO" id="GO:0046203">
    <property type="term" value="P:spermidine catabolic process"/>
    <property type="evidence" value="ECO:0007669"/>
    <property type="project" value="TreeGrafter"/>
</dbReference>
<dbReference type="Pfam" id="PF01593">
    <property type="entry name" value="Amino_oxidase"/>
    <property type="match status" value="2"/>
</dbReference>
<evidence type="ECO:0000313" key="11">
    <source>
        <dbReference type="EMBL" id="AWP14062.1"/>
    </source>
</evidence>
<dbReference type="Pfam" id="PF13450">
    <property type="entry name" value="NAD_binding_8"/>
    <property type="match status" value="1"/>
</dbReference>
<evidence type="ECO:0000256" key="8">
    <source>
        <dbReference type="SAM" id="MobiDB-lite"/>
    </source>
</evidence>
<dbReference type="SMART" id="SM00314">
    <property type="entry name" value="RA"/>
    <property type="match status" value="1"/>
</dbReference>
<dbReference type="PANTHER" id="PTHR10742">
    <property type="entry name" value="FLAVIN MONOAMINE OXIDASE"/>
    <property type="match status" value="1"/>
</dbReference>
<dbReference type="AlphaFoldDB" id="A0A2U9CGR3"/>
<dbReference type="InterPro" id="IPR029071">
    <property type="entry name" value="Ubiquitin-like_domsf"/>
</dbReference>
<protein>
    <submittedName>
        <fullName evidence="11">Putative peroxisomal N(1)-acetyl-spermine/spermidine oxidase</fullName>
    </submittedName>
</protein>
<feature type="region of interest" description="Disordered" evidence="8">
    <location>
        <begin position="80"/>
        <end position="123"/>
    </location>
</feature>
<dbReference type="InterPro" id="IPR033622">
    <property type="entry name" value="RASSF4_RA"/>
</dbReference>
<comment type="subcellular location">
    <subcellularLocation>
        <location evidence="2">Cytoplasm</location>
    </subcellularLocation>
</comment>